<name>A0AAZ3SV93_ONCTS</name>
<feature type="transmembrane region" description="Helical" evidence="1">
    <location>
        <begin position="47"/>
        <end position="66"/>
    </location>
</feature>
<reference evidence="3" key="1">
    <citation type="journal article" date="2018" name="PLoS ONE">
        <title>Chinook salmon (Oncorhynchus tshawytscha) genome and transcriptome.</title>
        <authorList>
            <person name="Christensen K.A."/>
            <person name="Leong J.S."/>
            <person name="Sakhrani D."/>
            <person name="Biagi C.A."/>
            <person name="Minkley D.R."/>
            <person name="Withler R.E."/>
            <person name="Rondeau E.B."/>
            <person name="Koop B.F."/>
            <person name="Devlin R.H."/>
        </authorList>
    </citation>
    <scope>NUCLEOTIDE SEQUENCE [LARGE SCALE GENOMIC DNA]</scope>
</reference>
<evidence type="ECO:0000313" key="2">
    <source>
        <dbReference type="Ensembl" id="ENSOTSP00005156923.1"/>
    </source>
</evidence>
<reference evidence="2" key="3">
    <citation type="submission" date="2025-09" db="UniProtKB">
        <authorList>
            <consortium name="Ensembl"/>
        </authorList>
    </citation>
    <scope>IDENTIFICATION</scope>
</reference>
<keyword evidence="1" id="KW-1133">Transmembrane helix</keyword>
<feature type="transmembrane region" description="Helical" evidence="1">
    <location>
        <begin position="73"/>
        <end position="97"/>
    </location>
</feature>
<evidence type="ECO:0000256" key="1">
    <source>
        <dbReference type="SAM" id="Phobius"/>
    </source>
</evidence>
<accession>A0AAZ3SV93</accession>
<dbReference type="GeneTree" id="ENSGT00390000010672"/>
<keyword evidence="1" id="KW-0472">Membrane</keyword>
<protein>
    <submittedName>
        <fullName evidence="2">Uncharacterized protein</fullName>
    </submittedName>
</protein>
<gene>
    <name evidence="2" type="primary">ARMC9</name>
</gene>
<organism evidence="2 3">
    <name type="scientific">Oncorhynchus tshawytscha</name>
    <name type="common">Chinook salmon</name>
    <name type="synonym">Salmo tshawytscha</name>
    <dbReference type="NCBI Taxonomy" id="74940"/>
    <lineage>
        <taxon>Eukaryota</taxon>
        <taxon>Metazoa</taxon>
        <taxon>Chordata</taxon>
        <taxon>Craniata</taxon>
        <taxon>Vertebrata</taxon>
        <taxon>Euteleostomi</taxon>
        <taxon>Actinopterygii</taxon>
        <taxon>Neopterygii</taxon>
        <taxon>Teleostei</taxon>
        <taxon>Protacanthopterygii</taxon>
        <taxon>Salmoniformes</taxon>
        <taxon>Salmonidae</taxon>
        <taxon>Salmoninae</taxon>
        <taxon>Oncorhynchus</taxon>
    </lineage>
</organism>
<dbReference type="Ensembl" id="ENSOTST00005149789.1">
    <property type="protein sequence ID" value="ENSOTSP00005156923.1"/>
    <property type="gene ID" value="ENSOTSG00005057333.1"/>
</dbReference>
<reference evidence="2" key="2">
    <citation type="submission" date="2025-08" db="UniProtKB">
        <authorList>
            <consortium name="Ensembl"/>
        </authorList>
    </citation>
    <scope>IDENTIFICATION</scope>
</reference>
<dbReference type="PANTHER" id="PTHR44592">
    <property type="entry name" value="NUDIX HYDROLASE DOMAIN-CONTAINING PROTEIN"/>
    <property type="match status" value="1"/>
</dbReference>
<dbReference type="AlphaFoldDB" id="A0AAZ3SV93"/>
<sequence length="141" mass="15195">MRGRCHDCRRTEIKDLSLSVSLCLCLCLCVSVSLCLSVSLCVSLCLSVSLCVSLSLCVSVSLSLYFPIPHQFFTLTLTPCIISLIVIMSGLVLQLAILSEISHCHGNEKAGLLNPSQPGTGSIFHSENFQLKLSPPPSVEE</sequence>
<proteinExistence type="predicted"/>
<evidence type="ECO:0000313" key="3">
    <source>
        <dbReference type="Proteomes" id="UP000694402"/>
    </source>
</evidence>
<dbReference type="PANTHER" id="PTHR44592:SF3">
    <property type="entry name" value="SECRETED PROTEIN"/>
    <property type="match status" value="1"/>
</dbReference>
<keyword evidence="3" id="KW-1185">Reference proteome</keyword>
<keyword evidence="1" id="KW-0812">Transmembrane</keyword>
<dbReference type="Proteomes" id="UP000694402">
    <property type="component" value="Unassembled WGS sequence"/>
</dbReference>